<keyword evidence="2" id="KW-1277">Toxin-antitoxin system</keyword>
<protein>
    <submittedName>
        <fullName evidence="3">Type II toxin-antitoxin system RelE/ParE family toxin</fullName>
    </submittedName>
</protein>
<keyword evidence="4" id="KW-1185">Reference proteome</keyword>
<organism evidence="3 4">
    <name type="scientific">Pseudanabaena cinerea FACHB-1277</name>
    <dbReference type="NCBI Taxonomy" id="2949581"/>
    <lineage>
        <taxon>Bacteria</taxon>
        <taxon>Bacillati</taxon>
        <taxon>Cyanobacteriota</taxon>
        <taxon>Cyanophyceae</taxon>
        <taxon>Pseudanabaenales</taxon>
        <taxon>Pseudanabaenaceae</taxon>
        <taxon>Pseudanabaena</taxon>
        <taxon>Pseudanabaena cinerea</taxon>
    </lineage>
</organism>
<reference evidence="3" key="1">
    <citation type="journal article" date="2015" name="ISME J.">
        <title>Draft Genome Sequence of Streptomyces incarnatus NRRL8089, which Produces the Nucleoside Antibiotic Sinefungin.</title>
        <authorList>
            <person name="Oshima K."/>
            <person name="Hattori M."/>
            <person name="Shimizu H."/>
            <person name="Fukuda K."/>
            <person name="Nemoto M."/>
            <person name="Inagaki K."/>
            <person name="Tamura T."/>
        </authorList>
    </citation>
    <scope>NUCLEOTIDE SEQUENCE</scope>
    <source>
        <strain evidence="3">FACHB-1277</strain>
    </source>
</reference>
<dbReference type="InterPro" id="IPR007712">
    <property type="entry name" value="RelE/ParE_toxin"/>
</dbReference>
<dbReference type="Pfam" id="PF05016">
    <property type="entry name" value="ParE_toxin"/>
    <property type="match status" value="1"/>
</dbReference>
<name>A0A926USW2_9CYAN</name>
<comment type="similarity">
    <text evidence="1">Belongs to the RelE toxin family.</text>
</comment>
<dbReference type="SUPFAM" id="SSF143011">
    <property type="entry name" value="RelE-like"/>
    <property type="match status" value="1"/>
</dbReference>
<dbReference type="RefSeq" id="WP_190350495.1">
    <property type="nucleotide sequence ID" value="NZ_JACJPY010000019.1"/>
</dbReference>
<evidence type="ECO:0000256" key="2">
    <source>
        <dbReference type="ARBA" id="ARBA00022649"/>
    </source>
</evidence>
<dbReference type="AlphaFoldDB" id="A0A926USW2"/>
<dbReference type="PANTHER" id="PTHR35601:SF1">
    <property type="entry name" value="TOXIN RELE"/>
    <property type="match status" value="1"/>
</dbReference>
<dbReference type="Proteomes" id="UP000631421">
    <property type="component" value="Unassembled WGS sequence"/>
</dbReference>
<evidence type="ECO:0000313" key="3">
    <source>
        <dbReference type="EMBL" id="MBD2150133.1"/>
    </source>
</evidence>
<dbReference type="PANTHER" id="PTHR35601">
    <property type="entry name" value="TOXIN RELE"/>
    <property type="match status" value="1"/>
</dbReference>
<dbReference type="Gene3D" id="3.30.2310.20">
    <property type="entry name" value="RelE-like"/>
    <property type="match status" value="1"/>
</dbReference>
<dbReference type="EMBL" id="JACJPY010000019">
    <property type="protein sequence ID" value="MBD2150133.1"/>
    <property type="molecule type" value="Genomic_DNA"/>
</dbReference>
<sequence length="86" mass="10061">MSYEVGFKPSALREVRKLDEVTRKAIISEVELLADNPRPDGCKKLKGESNLYRIRILGNYRVVYEIQDRRLIVTVVKVGHRRDVYQ</sequence>
<gene>
    <name evidence="3" type="ORF">H6F44_08375</name>
</gene>
<evidence type="ECO:0000256" key="1">
    <source>
        <dbReference type="ARBA" id="ARBA00006226"/>
    </source>
</evidence>
<reference evidence="3" key="2">
    <citation type="submission" date="2020-08" db="EMBL/GenBank/DDBJ databases">
        <authorList>
            <person name="Chen M."/>
            <person name="Teng W."/>
            <person name="Zhao L."/>
            <person name="Hu C."/>
            <person name="Zhou Y."/>
            <person name="Han B."/>
            <person name="Song L."/>
            <person name="Shu W."/>
        </authorList>
    </citation>
    <scope>NUCLEOTIDE SEQUENCE</scope>
    <source>
        <strain evidence="3">FACHB-1277</strain>
    </source>
</reference>
<comment type="caution">
    <text evidence="3">The sequence shown here is derived from an EMBL/GenBank/DDBJ whole genome shotgun (WGS) entry which is preliminary data.</text>
</comment>
<dbReference type="NCBIfam" id="TIGR02385">
    <property type="entry name" value="RelE_StbE"/>
    <property type="match status" value="1"/>
</dbReference>
<proteinExistence type="inferred from homology"/>
<accession>A0A926USW2</accession>
<dbReference type="InterPro" id="IPR035093">
    <property type="entry name" value="RelE/ParE_toxin_dom_sf"/>
</dbReference>
<evidence type="ECO:0000313" key="4">
    <source>
        <dbReference type="Proteomes" id="UP000631421"/>
    </source>
</evidence>